<evidence type="ECO:0000313" key="5">
    <source>
        <dbReference type="Proteomes" id="UP000253782"/>
    </source>
</evidence>
<dbReference type="PANTHER" id="PTHR42911:SF2">
    <property type="entry name" value="PROHIBITIN FAMILY PROTEIN"/>
    <property type="match status" value="1"/>
</dbReference>
<comment type="subcellular location">
    <subcellularLocation>
        <location evidence="1">Membrane</location>
        <topology evidence="1">Single-pass membrane protein</topology>
    </subcellularLocation>
</comment>
<dbReference type="EMBL" id="QQAH01000006">
    <property type="protein sequence ID" value="RDD82393.1"/>
    <property type="molecule type" value="Genomic_DNA"/>
</dbReference>
<dbReference type="SMART" id="SM00244">
    <property type="entry name" value="PHB"/>
    <property type="match status" value="1"/>
</dbReference>
<comment type="caution">
    <text evidence="4">The sequence shown here is derived from an EMBL/GenBank/DDBJ whole genome shotgun (WGS) entry which is preliminary data.</text>
</comment>
<dbReference type="RefSeq" id="WP_114845012.1">
    <property type="nucleotide sequence ID" value="NZ_JBHSPE010000008.1"/>
</dbReference>
<evidence type="ECO:0000259" key="3">
    <source>
        <dbReference type="SMART" id="SM00244"/>
    </source>
</evidence>
<feature type="domain" description="Band 7" evidence="3">
    <location>
        <begin position="33"/>
        <end position="205"/>
    </location>
</feature>
<dbReference type="AlphaFoldDB" id="A0A369UPY7"/>
<keyword evidence="2" id="KW-1133">Transmembrane helix</keyword>
<organism evidence="4 5">
    <name type="scientific">Dyella tabacisoli</name>
    <dbReference type="NCBI Taxonomy" id="2282381"/>
    <lineage>
        <taxon>Bacteria</taxon>
        <taxon>Pseudomonadati</taxon>
        <taxon>Pseudomonadota</taxon>
        <taxon>Gammaproteobacteria</taxon>
        <taxon>Lysobacterales</taxon>
        <taxon>Rhodanobacteraceae</taxon>
        <taxon>Dyella</taxon>
    </lineage>
</organism>
<dbReference type="GO" id="GO:0016020">
    <property type="term" value="C:membrane"/>
    <property type="evidence" value="ECO:0007669"/>
    <property type="project" value="UniProtKB-SubCell"/>
</dbReference>
<dbReference type="InterPro" id="IPR036013">
    <property type="entry name" value="Band_7/SPFH_dom_sf"/>
</dbReference>
<evidence type="ECO:0000256" key="2">
    <source>
        <dbReference type="SAM" id="Phobius"/>
    </source>
</evidence>
<dbReference type="Proteomes" id="UP000253782">
    <property type="component" value="Unassembled WGS sequence"/>
</dbReference>
<dbReference type="PANTHER" id="PTHR42911">
    <property type="entry name" value="MODULATOR OF FTSH PROTEASE HFLC"/>
    <property type="match status" value="1"/>
</dbReference>
<dbReference type="OrthoDB" id="9812991at2"/>
<name>A0A369UPY7_9GAMM</name>
<keyword evidence="2" id="KW-0472">Membrane</keyword>
<sequence>MTFKPFEPGNHAVGGKTVRVMVIALIAIVLITGSIFVVSPSEMAGERWMGGTVVTATPLGTGVHFKVPFLETVDRLQTSRSVYTLGGLDVYTNDNQKVSIDISVIYQIPSRSVLNLLYKVGRAGNVDIDSTLLPVVRDRALEAFAKYNTLTISDQRGQITAQMKKSISNGLETLFGVDVIDVQLTGIHYSPGFEHSIEEAVKAKADAVQAQNAVAQKRFEGEQKTVTAAAEAQAAVETAKGRADSLLLEADAQAKAALIVGNAIKEHPDYVRYYGLQRWNGSLPQVTGGSMPMVDLRMPGENK</sequence>
<keyword evidence="5" id="KW-1185">Reference proteome</keyword>
<keyword evidence="2" id="KW-0812">Transmembrane</keyword>
<evidence type="ECO:0000313" key="4">
    <source>
        <dbReference type="EMBL" id="RDD82393.1"/>
    </source>
</evidence>
<feature type="transmembrane region" description="Helical" evidence="2">
    <location>
        <begin position="20"/>
        <end position="39"/>
    </location>
</feature>
<dbReference type="InterPro" id="IPR001107">
    <property type="entry name" value="Band_7"/>
</dbReference>
<proteinExistence type="predicted"/>
<dbReference type="SUPFAM" id="SSF117892">
    <property type="entry name" value="Band 7/SPFH domain"/>
    <property type="match status" value="1"/>
</dbReference>
<reference evidence="4 5" key="1">
    <citation type="submission" date="2018-07" db="EMBL/GenBank/DDBJ databases">
        <title>Dyella tabacisoli L4-6T, whole genome shotgun sequence.</title>
        <authorList>
            <person name="Zhou X.-K."/>
            <person name="Li W.-J."/>
            <person name="Duan Y.-Q."/>
        </authorList>
    </citation>
    <scope>NUCLEOTIDE SEQUENCE [LARGE SCALE GENOMIC DNA]</scope>
    <source>
        <strain evidence="4 5">L4-6</strain>
    </source>
</reference>
<gene>
    <name evidence="4" type="ORF">DVJ77_08280</name>
</gene>
<evidence type="ECO:0000256" key="1">
    <source>
        <dbReference type="ARBA" id="ARBA00004167"/>
    </source>
</evidence>
<accession>A0A369UPY7</accession>
<dbReference type="Gene3D" id="3.30.479.30">
    <property type="entry name" value="Band 7 domain"/>
    <property type="match status" value="1"/>
</dbReference>
<protein>
    <recommendedName>
        <fullName evidence="3">Band 7 domain-containing protein</fullName>
    </recommendedName>
</protein>
<dbReference type="Pfam" id="PF01145">
    <property type="entry name" value="Band_7"/>
    <property type="match status" value="1"/>
</dbReference>